<reference evidence="4 5" key="1">
    <citation type="submission" date="2018-06" db="EMBL/GenBank/DDBJ databases">
        <authorList>
            <consortium name="Pathogen Informatics"/>
            <person name="Doyle S."/>
        </authorList>
    </citation>
    <scope>NUCLEOTIDE SEQUENCE [LARGE SCALE GENOMIC DNA]</scope>
    <source>
        <strain evidence="4 5">NCTC7807</strain>
    </source>
</reference>
<feature type="region of interest" description="Disordered" evidence="1">
    <location>
        <begin position="1"/>
        <end position="28"/>
    </location>
</feature>
<dbReference type="Pfam" id="PF13796">
    <property type="entry name" value="Sensor"/>
    <property type="match status" value="1"/>
</dbReference>
<name>A0A380P182_STRGR</name>
<dbReference type="RefSeq" id="WP_100455223.1">
    <property type="nucleotide sequence ID" value="NZ_UHID01000006.1"/>
</dbReference>
<sequence length="232" mass="24661">MAIADAPTADAPTLCPPPDAAGRPAAPVRRGPLSSVAWREYGYVFSSFPVAIAGFVFAVTLFSLGAGLAITVLGLPVLVALLAGARLLGAGERERAAARLGLRTVAPVPAPKGGVRERLADPAGWKAVLFQFLMFPWRIASFVVTLTFLAAGWTVALLPLYAWVFPTFVGWPGYRLFDWTTDAGVHHAYYLESFWQIGAACLVGIGLVLLTPVLVRAMNRVDRAAVRGMLAG</sequence>
<evidence type="ECO:0000256" key="1">
    <source>
        <dbReference type="SAM" id="MobiDB-lite"/>
    </source>
</evidence>
<keyword evidence="2" id="KW-0812">Transmembrane</keyword>
<evidence type="ECO:0000256" key="2">
    <source>
        <dbReference type="SAM" id="Phobius"/>
    </source>
</evidence>
<dbReference type="GeneID" id="95070134"/>
<dbReference type="Proteomes" id="UP000254150">
    <property type="component" value="Unassembled WGS sequence"/>
</dbReference>
<dbReference type="InterPro" id="IPR025828">
    <property type="entry name" value="Put_sensor_dom"/>
</dbReference>
<gene>
    <name evidence="4" type="ORF">NCTC7807_03476</name>
</gene>
<dbReference type="EMBL" id="UHID01000006">
    <property type="protein sequence ID" value="SUP57997.1"/>
    <property type="molecule type" value="Genomic_DNA"/>
</dbReference>
<feature type="transmembrane region" description="Helical" evidence="2">
    <location>
        <begin position="41"/>
        <end position="62"/>
    </location>
</feature>
<proteinExistence type="predicted"/>
<evidence type="ECO:0000313" key="5">
    <source>
        <dbReference type="Proteomes" id="UP000254150"/>
    </source>
</evidence>
<protein>
    <submittedName>
        <fullName evidence="4">Two-component system sensor kinase</fullName>
    </submittedName>
</protein>
<feature type="transmembrane region" description="Helical" evidence="2">
    <location>
        <begin position="194"/>
        <end position="215"/>
    </location>
</feature>
<feature type="transmembrane region" description="Helical" evidence="2">
    <location>
        <begin position="68"/>
        <end position="89"/>
    </location>
</feature>
<dbReference type="AlphaFoldDB" id="A0A380P182"/>
<keyword evidence="4" id="KW-0808">Transferase</keyword>
<evidence type="ECO:0000259" key="3">
    <source>
        <dbReference type="Pfam" id="PF13796"/>
    </source>
</evidence>
<keyword evidence="2" id="KW-1133">Transmembrane helix</keyword>
<feature type="domain" description="Putative sensor" evidence="3">
    <location>
        <begin position="43"/>
        <end position="230"/>
    </location>
</feature>
<keyword evidence="4" id="KW-0418">Kinase</keyword>
<evidence type="ECO:0000313" key="4">
    <source>
        <dbReference type="EMBL" id="SUP57997.1"/>
    </source>
</evidence>
<dbReference type="GO" id="GO:0016301">
    <property type="term" value="F:kinase activity"/>
    <property type="evidence" value="ECO:0007669"/>
    <property type="project" value="UniProtKB-KW"/>
</dbReference>
<accession>A0A380P182</accession>
<organism evidence="4 5">
    <name type="scientific">Streptomyces griseus</name>
    <dbReference type="NCBI Taxonomy" id="1911"/>
    <lineage>
        <taxon>Bacteria</taxon>
        <taxon>Bacillati</taxon>
        <taxon>Actinomycetota</taxon>
        <taxon>Actinomycetes</taxon>
        <taxon>Kitasatosporales</taxon>
        <taxon>Streptomycetaceae</taxon>
        <taxon>Streptomyces</taxon>
    </lineage>
</organism>
<feature type="compositionally biased region" description="Low complexity" evidence="1">
    <location>
        <begin position="1"/>
        <end position="13"/>
    </location>
</feature>
<keyword evidence="2" id="KW-0472">Membrane</keyword>
<feature type="transmembrane region" description="Helical" evidence="2">
    <location>
        <begin position="139"/>
        <end position="164"/>
    </location>
</feature>